<dbReference type="Proteomes" id="UP000886653">
    <property type="component" value="Unassembled WGS sequence"/>
</dbReference>
<organism evidence="2 3">
    <name type="scientific">Cronartium quercuum f. sp. fusiforme G11</name>
    <dbReference type="NCBI Taxonomy" id="708437"/>
    <lineage>
        <taxon>Eukaryota</taxon>
        <taxon>Fungi</taxon>
        <taxon>Dikarya</taxon>
        <taxon>Basidiomycota</taxon>
        <taxon>Pucciniomycotina</taxon>
        <taxon>Pucciniomycetes</taxon>
        <taxon>Pucciniales</taxon>
        <taxon>Coleosporiaceae</taxon>
        <taxon>Cronartium</taxon>
    </lineage>
</organism>
<protein>
    <submittedName>
        <fullName evidence="2">Uncharacterized protein</fullName>
    </submittedName>
</protein>
<dbReference type="EMBL" id="MU167433">
    <property type="protein sequence ID" value="KAG0140582.1"/>
    <property type="molecule type" value="Genomic_DNA"/>
</dbReference>
<dbReference type="AlphaFoldDB" id="A0A9P6NA77"/>
<gene>
    <name evidence="2" type="ORF">CROQUDRAFT_99925</name>
</gene>
<evidence type="ECO:0000313" key="3">
    <source>
        <dbReference type="Proteomes" id="UP000886653"/>
    </source>
</evidence>
<comment type="caution">
    <text evidence="2">The sequence shown here is derived from an EMBL/GenBank/DDBJ whole genome shotgun (WGS) entry which is preliminary data.</text>
</comment>
<accession>A0A9P6NA77</accession>
<sequence>MSSRLSCGLWSFERCLISASAIRTRIPISFDSVLHPRKPTSEPVSLPSAPFRLRIISLSYNRPDVHALLSPNLSTRRAIRYVDPERHFVLFAVPEALVDTFNHPVLTDKIRTLNSCFSPADRVLWAEKRAAKRARDSLLKPTHELRLTFGLRIKDTHKSAVVRKTIRKRWIAALKLIVQYGCQPCPTQPSRPEDLGQAQAVSTATGLLSLNPQDAKVEKWLLQDHYYIVHPTVSLYKMTIVELVRIVRAALSHVKQQALRHVLKSTTSRETSFNHSIRRKSYSPICSLEPPKHLNSRLSPPPPRRLK</sequence>
<dbReference type="OrthoDB" id="3265918at2759"/>
<proteinExistence type="predicted"/>
<evidence type="ECO:0000256" key="1">
    <source>
        <dbReference type="SAM" id="MobiDB-lite"/>
    </source>
</evidence>
<name>A0A9P6NA77_9BASI</name>
<reference evidence="2" key="1">
    <citation type="submission" date="2013-11" db="EMBL/GenBank/DDBJ databases">
        <title>Genome sequence of the fusiform rust pathogen reveals effectors for host alternation and coevolution with pine.</title>
        <authorList>
            <consortium name="DOE Joint Genome Institute"/>
            <person name="Smith K."/>
            <person name="Pendleton A."/>
            <person name="Kubisiak T."/>
            <person name="Anderson C."/>
            <person name="Salamov A."/>
            <person name="Aerts A."/>
            <person name="Riley R."/>
            <person name="Clum A."/>
            <person name="Lindquist E."/>
            <person name="Ence D."/>
            <person name="Campbell M."/>
            <person name="Kronenberg Z."/>
            <person name="Feau N."/>
            <person name="Dhillon B."/>
            <person name="Hamelin R."/>
            <person name="Burleigh J."/>
            <person name="Smith J."/>
            <person name="Yandell M."/>
            <person name="Nelson C."/>
            <person name="Grigoriev I."/>
            <person name="Davis J."/>
        </authorList>
    </citation>
    <scope>NUCLEOTIDE SEQUENCE</scope>
    <source>
        <strain evidence="2">G11</strain>
    </source>
</reference>
<feature type="region of interest" description="Disordered" evidence="1">
    <location>
        <begin position="284"/>
        <end position="307"/>
    </location>
</feature>
<keyword evidence="3" id="KW-1185">Reference proteome</keyword>
<evidence type="ECO:0000313" key="2">
    <source>
        <dbReference type="EMBL" id="KAG0140582.1"/>
    </source>
</evidence>